<name>A0A1B1KHI3_RHOOP</name>
<keyword evidence="2" id="KW-0614">Plasmid</keyword>
<dbReference type="PATRIC" id="fig|37919.13.peg.7881"/>
<gene>
    <name evidence="2" type="ORF">R1CP_37395</name>
</gene>
<dbReference type="AlphaFoldDB" id="A0A1B1KHI3"/>
<reference evidence="2 3" key="1">
    <citation type="submission" date="2014-07" db="EMBL/GenBank/DDBJ databases">
        <authorList>
            <person name="Zhang J.E."/>
            <person name="Yang H."/>
            <person name="Guo J."/>
            <person name="Deng Z."/>
            <person name="Luo H."/>
            <person name="Luo M."/>
            <person name="Zhao B."/>
        </authorList>
    </citation>
    <scope>NUCLEOTIDE SEQUENCE [LARGE SCALE GENOMIC DNA]</scope>
    <source>
        <strain evidence="2 3">1CP</strain>
        <plasmid evidence="3">Plasmid pr1cp1</plasmid>
    </source>
</reference>
<dbReference type="Proteomes" id="UP000186108">
    <property type="component" value="Plasmid pR1CP1"/>
</dbReference>
<protein>
    <submittedName>
        <fullName evidence="2">Uncharacterized protein</fullName>
    </submittedName>
</protein>
<dbReference type="EMBL" id="CP009112">
    <property type="protein sequence ID" value="ANS32083.1"/>
    <property type="molecule type" value="Genomic_DNA"/>
</dbReference>
<proteinExistence type="predicted"/>
<sequence>MDGSYDCAPAESRSGILLSMPRYLVTLDDGTSSEKTFESDFHAINETHRPHPPRRGIAQIDRYDKDGTRFPVWPSSTTKSS</sequence>
<accession>A0A1B1KHI3</accession>
<geneLocation type="plasmid" evidence="3">
    <name>pr1cp1</name>
</geneLocation>
<organism evidence="2 3">
    <name type="scientific">Rhodococcus opacus</name>
    <name type="common">Nocardia opaca</name>
    <dbReference type="NCBI Taxonomy" id="37919"/>
    <lineage>
        <taxon>Bacteria</taxon>
        <taxon>Bacillati</taxon>
        <taxon>Actinomycetota</taxon>
        <taxon>Actinomycetes</taxon>
        <taxon>Mycobacteriales</taxon>
        <taxon>Nocardiaceae</taxon>
        <taxon>Rhodococcus</taxon>
    </lineage>
</organism>
<evidence type="ECO:0000313" key="3">
    <source>
        <dbReference type="Proteomes" id="UP000186108"/>
    </source>
</evidence>
<feature type="region of interest" description="Disordered" evidence="1">
    <location>
        <begin position="45"/>
        <end position="81"/>
    </location>
</feature>
<evidence type="ECO:0000313" key="2">
    <source>
        <dbReference type="EMBL" id="ANS32083.1"/>
    </source>
</evidence>
<evidence type="ECO:0000256" key="1">
    <source>
        <dbReference type="SAM" id="MobiDB-lite"/>
    </source>
</evidence>